<sequence>MSLSSELTAYELWLHENRPELLQGMNPGLDDTGVGRLREAIAPLRLTEQVETLYRWRDGGSSTVFGGWWMRPVDALLEWREFCIDQLEHPPVWLPVFDDHVYGIVTLEVPGHSGDDSLWSSPTHDTGIFRLAHSLEAAVAALNAAALDESLSETERDGALFEQGLDSRVMTPYLLARTPDRYVFGVDTVGAMYSDAPETAWPEAWLASVGLSRVDGQPRGATHTIAELIELSKSAPVSGTIRARAVAVGGQELRLMMVVDDGTGRLDVAQPHGTPILERGRGEMELDVTLDAGAGDSASADSSVGRDGSTGALAGLVGARWPAAVPATMTAVRPLAD</sequence>
<comment type="caution">
    <text evidence="1">The sequence shown here is derived from an EMBL/GenBank/DDBJ whole genome shotgun (WGS) entry which is preliminary data.</text>
</comment>
<proteinExistence type="predicted"/>
<keyword evidence="2" id="KW-1185">Reference proteome</keyword>
<dbReference type="OrthoDB" id="4563313at2"/>
<organism evidence="1 2">
    <name type="scientific">Frondihabitans australicus</name>
    <dbReference type="NCBI Taxonomy" id="386892"/>
    <lineage>
        <taxon>Bacteria</taxon>
        <taxon>Bacillati</taxon>
        <taxon>Actinomycetota</taxon>
        <taxon>Actinomycetes</taxon>
        <taxon>Micrococcales</taxon>
        <taxon>Microbacteriaceae</taxon>
        <taxon>Frondihabitans</taxon>
    </lineage>
</organism>
<reference evidence="1 2" key="1">
    <citation type="submission" date="2018-10" db="EMBL/GenBank/DDBJ databases">
        <title>Sequencing the genomes of 1000 actinobacteria strains.</title>
        <authorList>
            <person name="Klenk H.-P."/>
        </authorList>
    </citation>
    <scope>NUCLEOTIDE SEQUENCE [LARGE SCALE GENOMIC DNA]</scope>
    <source>
        <strain evidence="1 2">DSM 17894</strain>
    </source>
</reference>
<evidence type="ECO:0000313" key="2">
    <source>
        <dbReference type="Proteomes" id="UP000280008"/>
    </source>
</evidence>
<dbReference type="AlphaFoldDB" id="A0A495IG70"/>
<name>A0A495IG70_9MICO</name>
<dbReference type="Proteomes" id="UP000280008">
    <property type="component" value="Unassembled WGS sequence"/>
</dbReference>
<gene>
    <name evidence="1" type="ORF">C8E83_2146</name>
</gene>
<evidence type="ECO:0000313" key="1">
    <source>
        <dbReference type="EMBL" id="RKR75012.1"/>
    </source>
</evidence>
<accession>A0A495IG70</accession>
<dbReference type="EMBL" id="RBKS01000001">
    <property type="protein sequence ID" value="RKR75012.1"/>
    <property type="molecule type" value="Genomic_DNA"/>
</dbReference>
<dbReference type="RefSeq" id="WP_121369854.1">
    <property type="nucleotide sequence ID" value="NZ_RBKS01000001.1"/>
</dbReference>
<protein>
    <submittedName>
        <fullName evidence="1">Uncharacterized protein</fullName>
    </submittedName>
</protein>